<protein>
    <recommendedName>
        <fullName evidence="6">ZP domain-containing protein</fullName>
    </recommendedName>
</protein>
<gene>
    <name evidence="7" type="ORF">AOXY_G19343</name>
</gene>
<evidence type="ECO:0000256" key="2">
    <source>
        <dbReference type="ARBA" id="ARBA00023157"/>
    </source>
</evidence>
<dbReference type="InterPro" id="IPR001507">
    <property type="entry name" value="ZP_dom"/>
</dbReference>
<evidence type="ECO:0000313" key="7">
    <source>
        <dbReference type="EMBL" id="KAK1161718.1"/>
    </source>
</evidence>
<evidence type="ECO:0000256" key="1">
    <source>
        <dbReference type="ARBA" id="ARBA00022729"/>
    </source>
</evidence>
<keyword evidence="8" id="KW-1185">Reference proteome</keyword>
<feature type="compositionally biased region" description="Polar residues" evidence="4">
    <location>
        <begin position="139"/>
        <end position="151"/>
    </location>
</feature>
<keyword evidence="3" id="KW-0325">Glycoprotein</keyword>
<name>A0AAD8FZA2_ACIOX</name>
<feature type="domain" description="ZP" evidence="6">
    <location>
        <begin position="758"/>
        <end position="1003"/>
    </location>
</feature>
<dbReference type="PROSITE" id="PS51034">
    <property type="entry name" value="ZP_2"/>
    <property type="match status" value="1"/>
</dbReference>
<dbReference type="InterPro" id="IPR042235">
    <property type="entry name" value="ZP-C_dom"/>
</dbReference>
<evidence type="ECO:0000259" key="6">
    <source>
        <dbReference type="PROSITE" id="PS51034"/>
    </source>
</evidence>
<feature type="compositionally biased region" description="Polar residues" evidence="4">
    <location>
        <begin position="510"/>
        <end position="522"/>
    </location>
</feature>
<dbReference type="Proteomes" id="UP001230051">
    <property type="component" value="Unassembled WGS sequence"/>
</dbReference>
<dbReference type="PRINTS" id="PR00023">
    <property type="entry name" value="ZPELLUCIDA"/>
</dbReference>
<dbReference type="InterPro" id="IPR048290">
    <property type="entry name" value="ZP_chr"/>
</dbReference>
<feature type="signal peptide" evidence="5">
    <location>
        <begin position="1"/>
        <end position="18"/>
    </location>
</feature>
<feature type="region of interest" description="Disordered" evidence="4">
    <location>
        <begin position="136"/>
        <end position="159"/>
    </location>
</feature>
<dbReference type="Gene3D" id="2.60.40.4100">
    <property type="entry name" value="Zona pellucida, ZP-C domain"/>
    <property type="match status" value="1"/>
</dbReference>
<dbReference type="PANTHER" id="PTHR14002:SF59">
    <property type="entry name" value="CUB AND ZONA PELLUCIDA-LIKE DOMAIN-CONTAINING PROTEIN 1-RELATED"/>
    <property type="match status" value="1"/>
</dbReference>
<dbReference type="AlphaFoldDB" id="A0AAD8FZA2"/>
<dbReference type="Pfam" id="PF23344">
    <property type="entry name" value="ZP-N"/>
    <property type="match status" value="1"/>
</dbReference>
<evidence type="ECO:0000256" key="4">
    <source>
        <dbReference type="SAM" id="MobiDB-lite"/>
    </source>
</evidence>
<feature type="chain" id="PRO_5042200749" description="ZP domain-containing protein" evidence="5">
    <location>
        <begin position="19"/>
        <end position="1057"/>
    </location>
</feature>
<feature type="region of interest" description="Disordered" evidence="4">
    <location>
        <begin position="506"/>
        <end position="530"/>
    </location>
</feature>
<dbReference type="Pfam" id="PF00100">
    <property type="entry name" value="Zona_pellucida"/>
    <property type="match status" value="1"/>
</dbReference>
<comment type="caution">
    <text evidence="7">The sequence shown here is derived from an EMBL/GenBank/DDBJ whole genome shotgun (WGS) entry which is preliminary data.</text>
</comment>
<reference evidence="7" key="1">
    <citation type="submission" date="2022-02" db="EMBL/GenBank/DDBJ databases">
        <title>Atlantic sturgeon de novo genome assembly.</title>
        <authorList>
            <person name="Stock M."/>
            <person name="Klopp C."/>
            <person name="Guiguen Y."/>
            <person name="Cabau C."/>
            <person name="Parinello H."/>
            <person name="Santidrian Yebra-Pimentel E."/>
            <person name="Kuhl H."/>
            <person name="Dirks R.P."/>
            <person name="Guessner J."/>
            <person name="Wuertz S."/>
            <person name="Du K."/>
            <person name="Schartl M."/>
        </authorList>
    </citation>
    <scope>NUCLEOTIDE SEQUENCE</scope>
    <source>
        <strain evidence="7">STURGEONOMICS-FGT-2020</strain>
        <tissue evidence="7">Whole blood</tissue>
    </source>
</reference>
<dbReference type="EMBL" id="JAGXEW010000018">
    <property type="protein sequence ID" value="KAK1161718.1"/>
    <property type="molecule type" value="Genomic_DNA"/>
</dbReference>
<dbReference type="SMART" id="SM00241">
    <property type="entry name" value="ZP"/>
    <property type="match status" value="1"/>
</dbReference>
<dbReference type="PANTHER" id="PTHR14002">
    <property type="entry name" value="ENDOGLIN/TGF-BETA RECEPTOR TYPE III"/>
    <property type="match status" value="1"/>
</dbReference>
<evidence type="ECO:0000313" key="8">
    <source>
        <dbReference type="Proteomes" id="UP001230051"/>
    </source>
</evidence>
<keyword evidence="1 5" id="KW-0732">Signal</keyword>
<sequence>MGLLELLLCCSLVSIVIANEAPALGGFLTFTPKGKNSDGTIRMDSRFKASEIYTGSCSPASSWKCHQGDCGTITSSEYGETDPDHSGDNCEVEGFVTRNLQSDKPFDLLDQDCCWTYNTEDLGSWSMIAHIDLGRRSDTGNPNRSPVTTMPPQIRVPKNRPTTYNLLAHDPDGDNVRCRYGIKNNLECSTCKTVPGFTLDENACSLSFSDSSSSGVYVFELVMEDFPRQNTTLKYQDGTSTVKYPVSLDASDPLSKIPLQFLVIVGDAVPSFVLGEYMPKYITPTVHHGTFIRTSLGKEFSFPVSAVSTKSQIKDIEISGPLNIEKTFEYDTVTGVGKAMIKWTPTANDVGEDIPICFIAQTTAEYQSELRCIIVVVEESQSKPNIVIANEAPVLGGFLTFTPKGKNPDGTIRMDSRFKASQIYTGSCSPASSWKCHQGDCGTITTSEYGETDPDHPGDNCQLQGFVTRSLQTDKPFDLLDQDCCWTYNTEDLGPWSMTAHIDLGRRSDTGNPNRSPVTTMPPQIRVPKNRPTTYNLLAHDPDGDNVRCRYGIKNNLECSTCKTVPGFTLDENACSLSFSGSSSSGVYVFELVMEDFPRQNTTLKYHDGTSTDKYPMSLDASDPLSKIPLQFLVIVGDAVPSFVLGEYMPKYITPTVQHGTFIRTSLGKEFSFPVSAVSTKSQIKDIEISGPLNIEKTFEYDTVTGVGKAMIKWTPNANDVGEDIPICFIAQTTAEYQSELRCIIVVVEESQSESDVECTDTTMTLYISKSSIKGFNETNLRLNDPSCLVTTNGSHIIASVSLNSCGTQVEETVDEIIFRNEITSFDLSQDIITREHQIEIPFTCKFSRKSRLSASFEAHKSAYLSTDVGFGNFTYLFEFYDSSAFTTVIDPKTYPIKLNLKDMIYMGIKVRSSLSNIRLFVESCRATPHDNPNDPIYYDIITNGCTKDKTTKVYSGSLKEFKFGLQAFSFIGNYDQVYISCTVLLCGAGDNKTRCAQGCTDSYNRRKRSMISDTQRHVLSQGPLFLAGNSSGCPGFSLNRVIAVALLWPLLWLLEL</sequence>
<evidence type="ECO:0000256" key="5">
    <source>
        <dbReference type="SAM" id="SignalP"/>
    </source>
</evidence>
<dbReference type="Gene3D" id="2.60.40.3210">
    <property type="entry name" value="Zona pellucida, ZP-N domain"/>
    <property type="match status" value="1"/>
</dbReference>
<accession>A0AAD8FZA2</accession>
<dbReference type="InterPro" id="IPR055355">
    <property type="entry name" value="ZP-C"/>
</dbReference>
<evidence type="ECO:0000256" key="3">
    <source>
        <dbReference type="ARBA" id="ARBA00023180"/>
    </source>
</evidence>
<organism evidence="7 8">
    <name type="scientific">Acipenser oxyrinchus oxyrinchus</name>
    <dbReference type="NCBI Taxonomy" id="40147"/>
    <lineage>
        <taxon>Eukaryota</taxon>
        <taxon>Metazoa</taxon>
        <taxon>Chordata</taxon>
        <taxon>Craniata</taxon>
        <taxon>Vertebrata</taxon>
        <taxon>Euteleostomi</taxon>
        <taxon>Actinopterygii</taxon>
        <taxon>Chondrostei</taxon>
        <taxon>Acipenseriformes</taxon>
        <taxon>Acipenseridae</taxon>
        <taxon>Acipenser</taxon>
    </lineage>
</organism>
<proteinExistence type="predicted"/>
<dbReference type="InterPro" id="IPR055356">
    <property type="entry name" value="ZP-N"/>
</dbReference>
<keyword evidence="2" id="KW-1015">Disulfide bond</keyword>